<gene>
    <name evidence="1" type="ORF">CASFOL_011657</name>
</gene>
<evidence type="ECO:0008006" key="3">
    <source>
        <dbReference type="Google" id="ProtNLM"/>
    </source>
</evidence>
<name>A0ABD3DXZ9_9LAMI</name>
<keyword evidence="2" id="KW-1185">Reference proteome</keyword>
<accession>A0ABD3DXZ9</accession>
<evidence type="ECO:0000313" key="1">
    <source>
        <dbReference type="EMBL" id="KAL3646477.1"/>
    </source>
</evidence>
<dbReference type="AlphaFoldDB" id="A0ABD3DXZ9"/>
<evidence type="ECO:0000313" key="2">
    <source>
        <dbReference type="Proteomes" id="UP001632038"/>
    </source>
</evidence>
<organism evidence="1 2">
    <name type="scientific">Castilleja foliolosa</name>
    <dbReference type="NCBI Taxonomy" id="1961234"/>
    <lineage>
        <taxon>Eukaryota</taxon>
        <taxon>Viridiplantae</taxon>
        <taxon>Streptophyta</taxon>
        <taxon>Embryophyta</taxon>
        <taxon>Tracheophyta</taxon>
        <taxon>Spermatophyta</taxon>
        <taxon>Magnoliopsida</taxon>
        <taxon>eudicotyledons</taxon>
        <taxon>Gunneridae</taxon>
        <taxon>Pentapetalae</taxon>
        <taxon>asterids</taxon>
        <taxon>lamiids</taxon>
        <taxon>Lamiales</taxon>
        <taxon>Orobanchaceae</taxon>
        <taxon>Pedicularideae</taxon>
        <taxon>Castillejinae</taxon>
        <taxon>Castilleja</taxon>
    </lineage>
</organism>
<sequence length="117" mass="13134">MSGDFCTQRNLFGGAIVSNFPLRFEDVSNIKSSSRSSGKMALLYNSRAKLFPGKLQSRWSGPYTIREINDFGAVTLHDAKTDSTFQVNGQRVKMYYDGYYLKGKDEKVLVDGIMGDQ</sequence>
<comment type="caution">
    <text evidence="1">The sequence shown here is derived from an EMBL/GenBank/DDBJ whole genome shotgun (WGS) entry which is preliminary data.</text>
</comment>
<reference evidence="2" key="1">
    <citation type="journal article" date="2024" name="IScience">
        <title>Strigolactones Initiate the Formation of Haustorium-like Structures in Castilleja.</title>
        <authorList>
            <person name="Buerger M."/>
            <person name="Peterson D."/>
            <person name="Chory J."/>
        </authorList>
    </citation>
    <scope>NUCLEOTIDE SEQUENCE [LARGE SCALE GENOMIC DNA]</scope>
</reference>
<proteinExistence type="predicted"/>
<dbReference type="Proteomes" id="UP001632038">
    <property type="component" value="Unassembled WGS sequence"/>
</dbReference>
<protein>
    <recommendedName>
        <fullName evidence="3">Reverse transcriptase domain-containing protein</fullName>
    </recommendedName>
</protein>
<dbReference type="EMBL" id="JAVIJP010000013">
    <property type="protein sequence ID" value="KAL3646477.1"/>
    <property type="molecule type" value="Genomic_DNA"/>
</dbReference>